<evidence type="ECO:0000256" key="8">
    <source>
        <dbReference type="PIRSR" id="PIRSR001480-2"/>
    </source>
</evidence>
<dbReference type="Gene3D" id="2.60.120.10">
    <property type="entry name" value="Jelly Rolls"/>
    <property type="match status" value="2"/>
</dbReference>
<keyword evidence="4 8" id="KW-0479">Metal-binding</keyword>
<dbReference type="PRINTS" id="PR00714">
    <property type="entry name" value="MAN6PISMRASE"/>
</dbReference>
<comment type="similarity">
    <text evidence="2">Belongs to the mannose-6-phosphate isomerase type 1 family.</text>
</comment>
<evidence type="ECO:0000256" key="3">
    <source>
        <dbReference type="ARBA" id="ARBA00011956"/>
    </source>
</evidence>
<evidence type="ECO:0000313" key="12">
    <source>
        <dbReference type="Proteomes" id="UP000199213"/>
    </source>
</evidence>
<dbReference type="InterPro" id="IPR001250">
    <property type="entry name" value="Man6P_Isoase-1"/>
</dbReference>
<name>A0A1G9D4C5_ACTMZ</name>
<dbReference type="CDD" id="cd07011">
    <property type="entry name" value="cupin_PMI_type_I_N"/>
    <property type="match status" value="1"/>
</dbReference>
<dbReference type="Gene3D" id="1.10.441.10">
    <property type="entry name" value="Phosphomannose Isomerase, domain 2"/>
    <property type="match status" value="1"/>
</dbReference>
<evidence type="ECO:0000256" key="2">
    <source>
        <dbReference type="ARBA" id="ARBA00010772"/>
    </source>
</evidence>
<dbReference type="NCBIfam" id="TIGR00218">
    <property type="entry name" value="manA"/>
    <property type="match status" value="1"/>
</dbReference>
<feature type="region of interest" description="Disordered" evidence="9">
    <location>
        <begin position="134"/>
        <end position="163"/>
    </location>
</feature>
<proteinExistence type="inferred from homology"/>
<evidence type="ECO:0000313" key="11">
    <source>
        <dbReference type="EMBL" id="SDK58778.1"/>
    </source>
</evidence>
<dbReference type="GO" id="GO:0008270">
    <property type="term" value="F:zinc ion binding"/>
    <property type="evidence" value="ECO:0007669"/>
    <property type="project" value="InterPro"/>
</dbReference>
<dbReference type="GO" id="GO:0005829">
    <property type="term" value="C:cytosol"/>
    <property type="evidence" value="ECO:0007669"/>
    <property type="project" value="TreeGrafter"/>
</dbReference>
<feature type="compositionally biased region" description="Basic and acidic residues" evidence="9">
    <location>
        <begin position="144"/>
        <end position="161"/>
    </location>
</feature>
<feature type="binding site" evidence="8">
    <location>
        <position position="132"/>
    </location>
    <ligand>
        <name>Zn(2+)</name>
        <dbReference type="ChEBI" id="CHEBI:29105"/>
    </ligand>
</feature>
<keyword evidence="6 11" id="KW-0413">Isomerase</keyword>
<dbReference type="SUPFAM" id="SSF51182">
    <property type="entry name" value="RmlC-like cupins"/>
    <property type="match status" value="1"/>
</dbReference>
<organism evidence="11 12">
    <name type="scientific">Actinopolyspora mzabensis</name>
    <dbReference type="NCBI Taxonomy" id="995066"/>
    <lineage>
        <taxon>Bacteria</taxon>
        <taxon>Bacillati</taxon>
        <taxon>Actinomycetota</taxon>
        <taxon>Actinomycetes</taxon>
        <taxon>Actinopolysporales</taxon>
        <taxon>Actinopolysporaceae</taxon>
        <taxon>Actinopolyspora</taxon>
    </lineage>
</organism>
<comment type="catalytic activity">
    <reaction evidence="1">
        <text>D-mannose 6-phosphate = D-fructose 6-phosphate</text>
        <dbReference type="Rhea" id="RHEA:12356"/>
        <dbReference type="ChEBI" id="CHEBI:58735"/>
        <dbReference type="ChEBI" id="CHEBI:61527"/>
        <dbReference type="EC" id="5.3.1.8"/>
    </reaction>
</comment>
<feature type="binding site" evidence="8">
    <location>
        <position position="298"/>
    </location>
    <ligand>
        <name>Zn(2+)</name>
        <dbReference type="ChEBI" id="CHEBI:29105"/>
    </ligand>
</feature>
<dbReference type="InterPro" id="IPR014710">
    <property type="entry name" value="RmlC-like_jellyroll"/>
</dbReference>
<keyword evidence="5 8" id="KW-0862">Zinc</keyword>
<feature type="binding site" evidence="8">
    <location>
        <position position="134"/>
    </location>
    <ligand>
        <name>Zn(2+)</name>
        <dbReference type="ChEBI" id="CHEBI:29105"/>
    </ligand>
</feature>
<comment type="cofactor">
    <cofactor evidence="8">
        <name>Zn(2+)</name>
        <dbReference type="ChEBI" id="CHEBI:29105"/>
    </cofactor>
    <text evidence="8">Binds 1 zinc ion per subunit.</text>
</comment>
<dbReference type="GO" id="GO:0004476">
    <property type="term" value="F:mannose-6-phosphate isomerase activity"/>
    <property type="evidence" value="ECO:0007669"/>
    <property type="project" value="UniProtKB-EC"/>
</dbReference>
<dbReference type="AlphaFoldDB" id="A0A1G9D4C5"/>
<dbReference type="Pfam" id="PF20511">
    <property type="entry name" value="PMI_typeI_cat"/>
    <property type="match status" value="1"/>
</dbReference>
<dbReference type="EMBL" id="FNFM01000009">
    <property type="protein sequence ID" value="SDK58778.1"/>
    <property type="molecule type" value="Genomic_DNA"/>
</dbReference>
<evidence type="ECO:0000256" key="9">
    <source>
        <dbReference type="SAM" id="MobiDB-lite"/>
    </source>
</evidence>
<gene>
    <name evidence="11" type="ORF">SAMN04487820_109248</name>
</gene>
<reference evidence="12" key="1">
    <citation type="submission" date="2016-10" db="EMBL/GenBank/DDBJ databases">
        <authorList>
            <person name="Varghese N."/>
            <person name="Submissions S."/>
        </authorList>
    </citation>
    <scope>NUCLEOTIDE SEQUENCE [LARGE SCALE GENOMIC DNA]</scope>
    <source>
        <strain evidence="12">DSM 45460</strain>
    </source>
</reference>
<dbReference type="GO" id="GO:0009298">
    <property type="term" value="P:GDP-mannose biosynthetic process"/>
    <property type="evidence" value="ECO:0007669"/>
    <property type="project" value="InterPro"/>
</dbReference>
<dbReference type="GO" id="GO:0005975">
    <property type="term" value="P:carbohydrate metabolic process"/>
    <property type="evidence" value="ECO:0007669"/>
    <property type="project" value="InterPro"/>
</dbReference>
<evidence type="ECO:0000256" key="5">
    <source>
        <dbReference type="ARBA" id="ARBA00022833"/>
    </source>
</evidence>
<protein>
    <recommendedName>
        <fullName evidence="3">mannose-6-phosphate isomerase</fullName>
        <ecNumber evidence="3">5.3.1.8</ecNumber>
    </recommendedName>
</protein>
<feature type="domain" description="Phosphomannose isomerase type I catalytic" evidence="10">
    <location>
        <begin position="38"/>
        <end position="184"/>
    </location>
</feature>
<dbReference type="InterPro" id="IPR016305">
    <property type="entry name" value="Mannose-6-P_Isomerase"/>
</dbReference>
<evidence type="ECO:0000256" key="4">
    <source>
        <dbReference type="ARBA" id="ARBA00022723"/>
    </source>
</evidence>
<evidence type="ECO:0000256" key="6">
    <source>
        <dbReference type="ARBA" id="ARBA00023235"/>
    </source>
</evidence>
<evidence type="ECO:0000256" key="7">
    <source>
        <dbReference type="PIRSR" id="PIRSR001480-1"/>
    </source>
</evidence>
<dbReference type="EC" id="5.3.1.8" evidence="3"/>
<evidence type="ECO:0000256" key="1">
    <source>
        <dbReference type="ARBA" id="ARBA00000757"/>
    </source>
</evidence>
<evidence type="ECO:0000259" key="10">
    <source>
        <dbReference type="Pfam" id="PF20511"/>
    </source>
</evidence>
<dbReference type="InterPro" id="IPR046457">
    <property type="entry name" value="PMI_typeI_cat"/>
</dbReference>
<feature type="active site" evidence="7">
    <location>
        <position position="317"/>
    </location>
</feature>
<dbReference type="Proteomes" id="UP000199213">
    <property type="component" value="Unassembled WGS sequence"/>
</dbReference>
<dbReference type="PIRSF" id="PIRSF001480">
    <property type="entry name" value="Mannose-6-phosphate_isomerase"/>
    <property type="match status" value="1"/>
</dbReference>
<keyword evidence="12" id="KW-1185">Reference proteome</keyword>
<accession>A0A1G9D4C5</accession>
<dbReference type="PANTHER" id="PTHR10309:SF0">
    <property type="entry name" value="MANNOSE-6-PHOSPHATE ISOMERASE"/>
    <property type="match status" value="1"/>
</dbReference>
<dbReference type="PANTHER" id="PTHR10309">
    <property type="entry name" value="MANNOSE-6-PHOSPHATE ISOMERASE"/>
    <property type="match status" value="1"/>
</dbReference>
<sequence length="461" mass="49535">MLLRSAGGTPFVVLPPGGIGSVGETRLDEEARTTVELLRNAVRPYAWGSRTAIAELLGRPVPAPHPEAELWMGAHPGDSSRLLCQDGSEISLVRLLDAEPTHQLGQACTGIWGNRLPYLMKVLAADEPLSLQAHPSAEQAADGFAREEADGVPRSAADRNYPDPTAKPELICALTEFHALAGFRAAETTVRLLHQLDVPSLRAHTRLLADQPDRDGLRALFTTWITLPEDTLRALMPDLLRACAEHVRSEGEFTEECRTVLELGEDYPNDAGVLASLLLNRIVLRPGEAIYLAPGNLHAYLRGTGVEILANSDNILRCGLTPKHVDVAELLRVLDFENGELRILNGERRDPNLTVYRTEADEFELSRVEWQHGDRSGVLLDSAGPQILLCTEGGVRLSPYAAGAGTNGNGSHSGGSGNARELELSRGDSVWLAASDPCVLAQPLGAAGEGVQLFRAAPGAV</sequence>
<feature type="binding site" evidence="8">
    <location>
        <position position="169"/>
    </location>
    <ligand>
        <name>Zn(2+)</name>
        <dbReference type="ChEBI" id="CHEBI:29105"/>
    </ligand>
</feature>
<dbReference type="InterPro" id="IPR011051">
    <property type="entry name" value="RmlC_Cupin_sf"/>
</dbReference>